<accession>A0A382A1U6</accession>
<protein>
    <submittedName>
        <fullName evidence="1">Uncharacterized protein</fullName>
    </submittedName>
</protein>
<evidence type="ECO:0000313" key="1">
    <source>
        <dbReference type="EMBL" id="SVA95498.1"/>
    </source>
</evidence>
<organism evidence="1">
    <name type="scientific">marine metagenome</name>
    <dbReference type="NCBI Taxonomy" id="408172"/>
    <lineage>
        <taxon>unclassified sequences</taxon>
        <taxon>metagenomes</taxon>
        <taxon>ecological metagenomes</taxon>
    </lineage>
</organism>
<dbReference type="AlphaFoldDB" id="A0A382A1U6"/>
<proteinExistence type="predicted"/>
<dbReference type="EMBL" id="UINC01023572">
    <property type="protein sequence ID" value="SVA95498.1"/>
    <property type="molecule type" value="Genomic_DNA"/>
</dbReference>
<reference evidence="1" key="1">
    <citation type="submission" date="2018-05" db="EMBL/GenBank/DDBJ databases">
        <authorList>
            <person name="Lanie J.A."/>
            <person name="Ng W.-L."/>
            <person name="Kazmierczak K.M."/>
            <person name="Andrzejewski T.M."/>
            <person name="Davidsen T.M."/>
            <person name="Wayne K.J."/>
            <person name="Tettelin H."/>
            <person name="Glass J.I."/>
            <person name="Rusch D."/>
            <person name="Podicherti R."/>
            <person name="Tsui H.-C.T."/>
            <person name="Winkler M.E."/>
        </authorList>
    </citation>
    <scope>NUCLEOTIDE SEQUENCE</scope>
</reference>
<name>A0A382A1U6_9ZZZZ</name>
<gene>
    <name evidence="1" type="ORF">METZ01_LOCUS148352</name>
</gene>
<sequence>MKNYKAKKHKTVKKDPARLPVWVVEFDKVLTIKLPPSSKTFKAATKKEAIKKANEYVKDEQKREKTRKTPVVDITTLRGQLDWLWRCGRFFGKVDIKKEKHIKLTSVKKTDNYGRSEYGYTIPTVDYDEVRDFVKKTLDKSLKRIEDGCEHLHEEGERYCDTCDQTGQGRAIDWDEKRRAWTKAWRRYASKDDLNDTAWKRHDWTNLDDTPPTQQDKMRNWMDEIYSRNVKKKTYWTNAKKQFDDSWYYSKGKRKQFMDWDDFFRSKAIRGKGKRYRRRKDET</sequence>